<keyword evidence="9 11" id="KW-0012">Acyltransferase</keyword>
<feature type="transmembrane region" description="Helical" evidence="14">
    <location>
        <begin position="342"/>
        <end position="366"/>
    </location>
</feature>
<comment type="function">
    <text evidence="10">Sterol O-acyltransferase that catalyzes the formation of stery esters.</text>
</comment>
<evidence type="ECO:0000256" key="7">
    <source>
        <dbReference type="ARBA" id="ARBA00022989"/>
    </source>
</evidence>
<keyword evidence="7 14" id="KW-1133">Transmembrane helix</keyword>
<evidence type="ECO:0000313" key="16">
    <source>
        <dbReference type="Proteomes" id="UP000318582"/>
    </source>
</evidence>
<evidence type="ECO:0000256" key="1">
    <source>
        <dbReference type="ARBA" id="ARBA00004477"/>
    </source>
</evidence>
<dbReference type="InterPro" id="IPR004299">
    <property type="entry name" value="MBOAT_fam"/>
</dbReference>
<keyword evidence="8 11" id="KW-0472">Membrane</keyword>
<dbReference type="STRING" id="109895.A0A507EB68"/>
<dbReference type="InterPro" id="IPR014371">
    <property type="entry name" value="Oat_ACAT_DAG_ARE"/>
</dbReference>
<evidence type="ECO:0000256" key="14">
    <source>
        <dbReference type="SAM" id="Phobius"/>
    </source>
</evidence>
<feature type="active site" evidence="12">
    <location>
        <position position="432"/>
    </location>
</feature>
<sequence length="509" mass="58310">MATTDQEVRRRQKEVEKIKKMETSPNSTSASYASDDRSISSKTTVVEPSKAVPEVTTTKAVRYSHTYVVHTTIRASPLSKESPEQNYRGFFNLSMLLLAVSNTRLIVENYMKYGFILSLPFSGHERMNLHLKWAFFSFVWQASTVVFAFFIEKLSVKSFQRNVPNDFRIKMLHAVNTSLMITVPTAICWNILSNPVISALTLFGATTLMLKTISYALVNADLRREVLSPNSPNQRCEEPSSTDASLDVDAAFDIDRTPYPTNITFSNLAYFIFAPTLCYQPSFPRTTRFRKTFFAKRLLEFSVGIAAMYLLGGQYAAPTLRNSLAALDNLDFVHLFERVLKLSVVSVVIWLLMFYSFFHCALNMLAEIMRFGDRRFYLQWWNAKDIAEYWRLWNTPVHNWGKRHIYMPLIVTYKVSPTVASIGVFTISALLHELLIGVPTRCLNGWAFAGMMLQLPMILQSRALIPLRAKNEKLFDTVGNYVFWLSFTIVGQPAAVLVYYSHWYKRNSL</sequence>
<evidence type="ECO:0000256" key="10">
    <source>
        <dbReference type="ARBA" id="ARBA00023568"/>
    </source>
</evidence>
<name>A0A507EB68_9FUNG</name>
<dbReference type="Pfam" id="PF03062">
    <property type="entry name" value="MBOAT"/>
    <property type="match status" value="1"/>
</dbReference>
<comment type="caution">
    <text evidence="15">The sequence shown here is derived from an EMBL/GenBank/DDBJ whole genome shotgun (WGS) entry which is preliminary data.</text>
</comment>
<evidence type="ECO:0000256" key="5">
    <source>
        <dbReference type="ARBA" id="ARBA00022692"/>
    </source>
</evidence>
<dbReference type="GO" id="GO:0005789">
    <property type="term" value="C:endoplasmic reticulum membrane"/>
    <property type="evidence" value="ECO:0007669"/>
    <property type="project" value="UniProtKB-SubCell"/>
</dbReference>
<dbReference type="PANTHER" id="PTHR10408">
    <property type="entry name" value="STEROL O-ACYLTRANSFERASE"/>
    <property type="match status" value="1"/>
</dbReference>
<evidence type="ECO:0000313" key="15">
    <source>
        <dbReference type="EMBL" id="TPX60545.1"/>
    </source>
</evidence>
<accession>A0A507EB68</accession>
<feature type="transmembrane region" description="Helical" evidence="14">
    <location>
        <begin position="298"/>
        <end position="317"/>
    </location>
</feature>
<comment type="subcellular location">
    <subcellularLocation>
        <location evidence="1 11">Endoplasmic reticulum membrane</location>
        <topology evidence="1 11">Multi-pass membrane protein</topology>
    </subcellularLocation>
</comment>
<gene>
    <name evidence="15" type="ORF">PhCBS80983_g01726</name>
</gene>
<comment type="similarity">
    <text evidence="3 11">Belongs to the membrane-bound acyltransferase family. Sterol o-acyltransferase subfamily.</text>
</comment>
<evidence type="ECO:0000256" key="2">
    <source>
        <dbReference type="ARBA" id="ARBA00005189"/>
    </source>
</evidence>
<keyword evidence="5 14" id="KW-0812">Transmembrane</keyword>
<protein>
    <recommendedName>
        <fullName evidence="11">O-acyltransferase</fullName>
    </recommendedName>
</protein>
<dbReference type="GO" id="GO:0019432">
    <property type="term" value="P:triglyceride biosynthetic process"/>
    <property type="evidence" value="ECO:0007669"/>
    <property type="project" value="TreeGrafter"/>
</dbReference>
<feature type="region of interest" description="Disordered" evidence="13">
    <location>
        <begin position="1"/>
        <end position="45"/>
    </location>
</feature>
<feature type="transmembrane region" description="Helical" evidence="14">
    <location>
        <begin position="172"/>
        <end position="192"/>
    </location>
</feature>
<keyword evidence="16" id="KW-1185">Reference proteome</keyword>
<keyword evidence="4 11" id="KW-0808">Transferase</keyword>
<evidence type="ECO:0000256" key="9">
    <source>
        <dbReference type="ARBA" id="ARBA00023315"/>
    </source>
</evidence>
<evidence type="ECO:0000256" key="11">
    <source>
        <dbReference type="PIRNR" id="PIRNR000439"/>
    </source>
</evidence>
<evidence type="ECO:0000256" key="3">
    <source>
        <dbReference type="ARBA" id="ARBA00009010"/>
    </source>
</evidence>
<evidence type="ECO:0000256" key="4">
    <source>
        <dbReference type="ARBA" id="ARBA00022679"/>
    </source>
</evidence>
<feature type="compositionally biased region" description="Basic and acidic residues" evidence="13">
    <location>
        <begin position="1"/>
        <end position="22"/>
    </location>
</feature>
<feature type="transmembrane region" description="Helical" evidence="14">
    <location>
        <begin position="443"/>
        <end position="460"/>
    </location>
</feature>
<evidence type="ECO:0000256" key="6">
    <source>
        <dbReference type="ARBA" id="ARBA00022824"/>
    </source>
</evidence>
<feature type="transmembrane region" description="Helical" evidence="14">
    <location>
        <begin position="198"/>
        <end position="218"/>
    </location>
</feature>
<dbReference type="AlphaFoldDB" id="A0A507EB68"/>
<comment type="pathway">
    <text evidence="2">Lipid metabolism.</text>
</comment>
<dbReference type="PIRSF" id="PIRSF000439">
    <property type="entry name" value="Oat_ACAT_DAG_ARE"/>
    <property type="match status" value="1"/>
</dbReference>
<organism evidence="15 16">
    <name type="scientific">Powellomyces hirtus</name>
    <dbReference type="NCBI Taxonomy" id="109895"/>
    <lineage>
        <taxon>Eukaryota</taxon>
        <taxon>Fungi</taxon>
        <taxon>Fungi incertae sedis</taxon>
        <taxon>Chytridiomycota</taxon>
        <taxon>Chytridiomycota incertae sedis</taxon>
        <taxon>Chytridiomycetes</taxon>
        <taxon>Spizellomycetales</taxon>
        <taxon>Powellomycetaceae</taxon>
        <taxon>Powellomyces</taxon>
    </lineage>
</organism>
<keyword evidence="6 11" id="KW-0256">Endoplasmic reticulum</keyword>
<feature type="transmembrane region" description="Helical" evidence="14">
    <location>
        <begin position="481"/>
        <end position="500"/>
    </location>
</feature>
<feature type="transmembrane region" description="Helical" evidence="14">
    <location>
        <begin position="90"/>
        <end position="111"/>
    </location>
</feature>
<dbReference type="EMBL" id="QEAQ01000014">
    <property type="protein sequence ID" value="TPX60545.1"/>
    <property type="molecule type" value="Genomic_DNA"/>
</dbReference>
<dbReference type="Proteomes" id="UP000318582">
    <property type="component" value="Unassembled WGS sequence"/>
</dbReference>
<evidence type="ECO:0000256" key="12">
    <source>
        <dbReference type="PIRSR" id="PIRSR000439-1"/>
    </source>
</evidence>
<feature type="transmembrane region" description="Helical" evidence="14">
    <location>
        <begin position="411"/>
        <end position="431"/>
    </location>
</feature>
<evidence type="ECO:0000256" key="13">
    <source>
        <dbReference type="SAM" id="MobiDB-lite"/>
    </source>
</evidence>
<reference evidence="15 16" key="1">
    <citation type="journal article" date="2019" name="Sci. Rep.">
        <title>Comparative genomics of chytrid fungi reveal insights into the obligate biotrophic and pathogenic lifestyle of Synchytrium endobioticum.</title>
        <authorList>
            <person name="van de Vossenberg B.T.L.H."/>
            <person name="Warris S."/>
            <person name="Nguyen H.D.T."/>
            <person name="van Gent-Pelzer M.P.E."/>
            <person name="Joly D.L."/>
            <person name="van de Geest H.C."/>
            <person name="Bonants P.J.M."/>
            <person name="Smith D.S."/>
            <person name="Levesque C.A."/>
            <person name="van der Lee T.A.J."/>
        </authorList>
    </citation>
    <scope>NUCLEOTIDE SEQUENCE [LARGE SCALE GENOMIC DNA]</scope>
    <source>
        <strain evidence="15 16">CBS 809.83</strain>
    </source>
</reference>
<dbReference type="GO" id="GO:0004144">
    <property type="term" value="F:diacylglycerol O-acyltransferase activity"/>
    <property type="evidence" value="ECO:0007669"/>
    <property type="project" value="UniProtKB-ARBA"/>
</dbReference>
<dbReference type="PANTHER" id="PTHR10408:SF7">
    <property type="entry name" value="DIACYLGLYCEROL O-ACYLTRANSFERASE 1"/>
    <property type="match status" value="1"/>
</dbReference>
<feature type="transmembrane region" description="Helical" evidence="14">
    <location>
        <begin position="131"/>
        <end position="151"/>
    </location>
</feature>
<proteinExistence type="inferred from homology"/>
<evidence type="ECO:0000256" key="8">
    <source>
        <dbReference type="ARBA" id="ARBA00023136"/>
    </source>
</evidence>
<feature type="compositionally biased region" description="Polar residues" evidence="13">
    <location>
        <begin position="23"/>
        <end position="32"/>
    </location>
</feature>